<dbReference type="GO" id="GO:0005783">
    <property type="term" value="C:endoplasmic reticulum"/>
    <property type="evidence" value="ECO:0007669"/>
    <property type="project" value="TreeGrafter"/>
</dbReference>
<sequence length="236" mass="26947">MYIFRRASFLGIIGVSSLYYRAKRESKENRGYGITQRICRWEQLWQFANKPSILPTVKATSIPETLHEIPMPNRPPVQLLLRPHKHENIEKFATSGTLSEDWSSGSVWDLNGEKFRQLATKPSRHIFVMFYTAGCTHCEKMKSIWESVGEHFANRSDVVIAKVNLNENSLLNESEVKVPMFVLYPKGNIGGGYKYAGQKSVEGFTNFVETKGQITVLSEKMVAKLQKKIEEKENNA</sequence>
<feature type="domain" description="Thioredoxin" evidence="2">
    <location>
        <begin position="107"/>
        <end position="209"/>
    </location>
</feature>
<dbReference type="GO" id="GO:0006457">
    <property type="term" value="P:protein folding"/>
    <property type="evidence" value="ECO:0007669"/>
    <property type="project" value="TreeGrafter"/>
</dbReference>
<organism evidence="3 4">
    <name type="scientific">Dimorphilus gyrociliatus</name>
    <dbReference type="NCBI Taxonomy" id="2664684"/>
    <lineage>
        <taxon>Eukaryota</taxon>
        <taxon>Metazoa</taxon>
        <taxon>Spiralia</taxon>
        <taxon>Lophotrochozoa</taxon>
        <taxon>Annelida</taxon>
        <taxon>Polychaeta</taxon>
        <taxon>Polychaeta incertae sedis</taxon>
        <taxon>Dinophilidae</taxon>
        <taxon>Dimorphilus</taxon>
    </lineage>
</organism>
<dbReference type="AlphaFoldDB" id="A0A7I8VSL1"/>
<dbReference type="Pfam" id="PF00085">
    <property type="entry name" value="Thioredoxin"/>
    <property type="match status" value="1"/>
</dbReference>
<dbReference type="PANTHER" id="PTHR45672">
    <property type="entry name" value="PROTEIN DISULFIDE-ISOMERASE C17H9.14C-RELATED"/>
    <property type="match status" value="1"/>
</dbReference>
<reference evidence="3 4" key="1">
    <citation type="submission" date="2020-08" db="EMBL/GenBank/DDBJ databases">
        <authorList>
            <person name="Hejnol A."/>
        </authorList>
    </citation>
    <scope>NUCLEOTIDE SEQUENCE [LARGE SCALE GENOMIC DNA]</scope>
</reference>
<protein>
    <submittedName>
        <fullName evidence="3">DgyrCDS7908</fullName>
    </submittedName>
</protein>
<dbReference type="SUPFAM" id="SSF52833">
    <property type="entry name" value="Thioredoxin-like"/>
    <property type="match status" value="1"/>
</dbReference>
<dbReference type="PANTHER" id="PTHR45672:SF11">
    <property type="entry name" value="PROTEIN DISULFIDE-ISOMERASE C17H9.14C"/>
    <property type="match status" value="1"/>
</dbReference>
<dbReference type="CDD" id="cd02961">
    <property type="entry name" value="PDI_a_family"/>
    <property type="match status" value="1"/>
</dbReference>
<dbReference type="PROSITE" id="PS00194">
    <property type="entry name" value="THIOREDOXIN_1"/>
    <property type="match status" value="1"/>
</dbReference>
<dbReference type="InterPro" id="IPR017937">
    <property type="entry name" value="Thioredoxin_CS"/>
</dbReference>
<gene>
    <name evidence="3" type="ORF">DGYR_LOCUS7548</name>
</gene>
<dbReference type="Gene3D" id="3.40.30.10">
    <property type="entry name" value="Glutaredoxin"/>
    <property type="match status" value="1"/>
</dbReference>
<dbReference type="GO" id="GO:0003756">
    <property type="term" value="F:protein disulfide isomerase activity"/>
    <property type="evidence" value="ECO:0007669"/>
    <property type="project" value="TreeGrafter"/>
</dbReference>
<evidence type="ECO:0000313" key="4">
    <source>
        <dbReference type="Proteomes" id="UP000549394"/>
    </source>
</evidence>
<keyword evidence="4" id="KW-1185">Reference proteome</keyword>
<comment type="caution">
    <text evidence="3">The sequence shown here is derived from an EMBL/GenBank/DDBJ whole genome shotgun (WGS) entry which is preliminary data.</text>
</comment>
<evidence type="ECO:0000256" key="1">
    <source>
        <dbReference type="ARBA" id="ARBA00006347"/>
    </source>
</evidence>
<proteinExistence type="inferred from homology"/>
<evidence type="ECO:0000313" key="3">
    <source>
        <dbReference type="EMBL" id="CAD5119280.1"/>
    </source>
</evidence>
<comment type="similarity">
    <text evidence="1">Belongs to the protein disulfide isomerase family.</text>
</comment>
<dbReference type="InterPro" id="IPR036249">
    <property type="entry name" value="Thioredoxin-like_sf"/>
</dbReference>
<name>A0A7I8VSL1_9ANNE</name>
<accession>A0A7I8VSL1</accession>
<dbReference type="InterPro" id="IPR013766">
    <property type="entry name" value="Thioredoxin_domain"/>
</dbReference>
<evidence type="ECO:0000259" key="2">
    <source>
        <dbReference type="Pfam" id="PF00085"/>
    </source>
</evidence>
<dbReference type="EMBL" id="CAJFCJ010000009">
    <property type="protein sequence ID" value="CAD5119280.1"/>
    <property type="molecule type" value="Genomic_DNA"/>
</dbReference>
<dbReference type="InterPro" id="IPR051063">
    <property type="entry name" value="PDI"/>
</dbReference>
<dbReference type="Proteomes" id="UP000549394">
    <property type="component" value="Unassembled WGS sequence"/>
</dbReference>